<feature type="transmembrane region" description="Helical" evidence="4">
    <location>
        <begin position="392"/>
        <end position="415"/>
    </location>
</feature>
<dbReference type="CDD" id="cd06423">
    <property type="entry name" value="CESA_like"/>
    <property type="match status" value="1"/>
</dbReference>
<evidence type="ECO:0000313" key="7">
    <source>
        <dbReference type="EMBL" id="MEL1242482.1"/>
    </source>
</evidence>
<feature type="domain" description="Glycosyltransferase 2-like" evidence="6">
    <location>
        <begin position="171"/>
        <end position="406"/>
    </location>
</feature>
<evidence type="ECO:0000256" key="3">
    <source>
        <dbReference type="ARBA" id="ARBA00022679"/>
    </source>
</evidence>
<dbReference type="RefSeq" id="WP_341701677.1">
    <property type="nucleotide sequence ID" value="NZ_JBBYHU010000047.1"/>
</dbReference>
<organism evidence="7 8">
    <name type="scientific">Flavobacterium flavipallidum</name>
    <dbReference type="NCBI Taxonomy" id="3139140"/>
    <lineage>
        <taxon>Bacteria</taxon>
        <taxon>Pseudomonadati</taxon>
        <taxon>Bacteroidota</taxon>
        <taxon>Flavobacteriia</taxon>
        <taxon>Flavobacteriales</taxon>
        <taxon>Flavobacteriaceae</taxon>
        <taxon>Flavobacterium</taxon>
    </lineage>
</organism>
<proteinExistence type="inferred from homology"/>
<evidence type="ECO:0000256" key="2">
    <source>
        <dbReference type="ARBA" id="ARBA00022676"/>
    </source>
</evidence>
<reference evidence="7 8" key="1">
    <citation type="submission" date="2024-04" db="EMBL/GenBank/DDBJ databases">
        <title>Flavobacterium sp. DGU99 16S ribosomal RNA gene Genome sequencing and assembly.</title>
        <authorList>
            <person name="Park S."/>
        </authorList>
    </citation>
    <scope>NUCLEOTIDE SEQUENCE [LARGE SCALE GENOMIC DNA]</scope>
    <source>
        <strain evidence="7 8">DGU99</strain>
    </source>
</reference>
<dbReference type="InterPro" id="IPR029044">
    <property type="entry name" value="Nucleotide-diphossugar_trans"/>
</dbReference>
<feature type="transmembrane region" description="Helical" evidence="4">
    <location>
        <begin position="14"/>
        <end position="36"/>
    </location>
</feature>
<accession>A0ABU9HSD3</accession>
<evidence type="ECO:0000259" key="5">
    <source>
        <dbReference type="Pfam" id="PF00535"/>
    </source>
</evidence>
<keyword evidence="4" id="KW-0812">Transmembrane</keyword>
<dbReference type="PANTHER" id="PTHR43630">
    <property type="entry name" value="POLY-BETA-1,6-N-ACETYL-D-GLUCOSAMINE SYNTHASE"/>
    <property type="match status" value="1"/>
</dbReference>
<feature type="transmembrane region" description="Helical" evidence="4">
    <location>
        <begin position="353"/>
        <end position="386"/>
    </location>
</feature>
<dbReference type="Pfam" id="PF13632">
    <property type="entry name" value="Glyco_trans_2_3"/>
    <property type="match status" value="1"/>
</dbReference>
<evidence type="ECO:0000256" key="4">
    <source>
        <dbReference type="SAM" id="Phobius"/>
    </source>
</evidence>
<keyword evidence="2 7" id="KW-0328">Glycosyltransferase</keyword>
<comment type="caution">
    <text evidence="7">The sequence shown here is derived from an EMBL/GenBank/DDBJ whole genome shotgun (WGS) entry which is preliminary data.</text>
</comment>
<comment type="similarity">
    <text evidence="1">Belongs to the glycosyltransferase 2 family.</text>
</comment>
<dbReference type="GO" id="GO:0016757">
    <property type="term" value="F:glycosyltransferase activity"/>
    <property type="evidence" value="ECO:0007669"/>
    <property type="project" value="UniProtKB-KW"/>
</dbReference>
<gene>
    <name evidence="7" type="ORF">AAEO59_15605</name>
</gene>
<evidence type="ECO:0000256" key="1">
    <source>
        <dbReference type="ARBA" id="ARBA00006739"/>
    </source>
</evidence>
<feature type="domain" description="Glycosyltransferase 2-like" evidence="5">
    <location>
        <begin position="66"/>
        <end position="145"/>
    </location>
</feature>
<dbReference type="PANTHER" id="PTHR43630:SF1">
    <property type="entry name" value="POLY-BETA-1,6-N-ACETYL-D-GLUCOSAMINE SYNTHASE"/>
    <property type="match status" value="1"/>
</dbReference>
<keyword evidence="3 7" id="KW-0808">Transferase</keyword>
<dbReference type="Gene3D" id="3.90.550.10">
    <property type="entry name" value="Spore Coat Polysaccharide Biosynthesis Protein SpsA, Chain A"/>
    <property type="match status" value="1"/>
</dbReference>
<dbReference type="Proteomes" id="UP001398556">
    <property type="component" value="Unassembled WGS sequence"/>
</dbReference>
<keyword evidence="4" id="KW-1133">Transmembrane helix</keyword>
<dbReference type="SUPFAM" id="SSF53448">
    <property type="entry name" value="Nucleotide-diphospho-sugar transferases"/>
    <property type="match status" value="1"/>
</dbReference>
<keyword evidence="8" id="KW-1185">Reference proteome</keyword>
<protein>
    <submittedName>
        <fullName evidence="7">Glycosyltransferase</fullName>
        <ecNumber evidence="7">2.4.-.-</ecNumber>
    </submittedName>
</protein>
<dbReference type="EMBL" id="JBBYHU010000047">
    <property type="protein sequence ID" value="MEL1242482.1"/>
    <property type="molecule type" value="Genomic_DNA"/>
</dbReference>
<sequence length="477" mass="54762">MTFFDTDLTWLLDIYMILILAYAILIMSSYLILAYLSTKELRSYLKKNSFVDYEVLLTSEFAPKLSLIAPAYNEGFTIEENVKSLLSLNYNNYQVIVVNDGSKDNSMEILIKTYDLVLTELDISTKVETKKIKGIYTSRNAAFKKLIVVDKENGGKADALNVGLNIAQNPYVVCIDVDCILDKDSLLKLAKPFLESHDKRIIATGGVVRIANQCVIKNGRLVEVNVPDRLLPRIQVLEYLRAFLLGRMAWGRLDGLLLISGAFGAFDKEIALLAGGYSTKTVGEDMELVVRMRRYMIENKLPYSVSYIPDPLCWTEAPEDFKIFKKQRSRWMRGTIETLSFHKKMFLNPKYKLLGMLSLPYWTLFEFLAPAIEFIGLVITIVFIVFGILNWYFFFLLVLFVYTFAIFFSVIALYSEEKTYHKYPKQADFFKLLLAAFIEPFYFHPLGVYAALVGYKEKIMGTHGWGEMTRKGFTKKE</sequence>
<dbReference type="EC" id="2.4.-.-" evidence="7"/>
<keyword evidence="4" id="KW-0472">Membrane</keyword>
<name>A0ABU9HSD3_9FLAO</name>
<dbReference type="InterPro" id="IPR001173">
    <property type="entry name" value="Glyco_trans_2-like"/>
</dbReference>
<evidence type="ECO:0000313" key="8">
    <source>
        <dbReference type="Proteomes" id="UP001398556"/>
    </source>
</evidence>
<evidence type="ECO:0000259" key="6">
    <source>
        <dbReference type="Pfam" id="PF13632"/>
    </source>
</evidence>
<dbReference type="Pfam" id="PF00535">
    <property type="entry name" value="Glycos_transf_2"/>
    <property type="match status" value="1"/>
</dbReference>